<name>A0A0R2KWJ8_9LACO</name>
<dbReference type="EMBL" id="JQBX01000009">
    <property type="protein sequence ID" value="KRN93967.1"/>
    <property type="molecule type" value="Genomic_DNA"/>
</dbReference>
<evidence type="ECO:0000259" key="1">
    <source>
        <dbReference type="Pfam" id="PF01521"/>
    </source>
</evidence>
<dbReference type="RefSeq" id="WP_057802822.1">
    <property type="nucleotide sequence ID" value="NZ_JQBX01000009.1"/>
</dbReference>
<comment type="caution">
    <text evidence="2">The sequence shown here is derived from an EMBL/GenBank/DDBJ whole genome shotgun (WGS) entry which is preliminary data.</text>
</comment>
<dbReference type="InterPro" id="IPR000361">
    <property type="entry name" value="ATAP_core_dom"/>
</dbReference>
<sequence>MNIKFDEDAIQKIQPMLGDDKKLLLTFEDGVGQYSQHAMIHMQVQFSINIVAKDAPTDEYDDVIPSNLGDLLIKGYSKEDLDNNMVISFNKNMNTLQLHGDGGPIDDNMGLIDFTDPNGVKKNPAR</sequence>
<dbReference type="Gene3D" id="2.60.300.12">
    <property type="entry name" value="HesB-like domain"/>
    <property type="match status" value="1"/>
</dbReference>
<evidence type="ECO:0000313" key="3">
    <source>
        <dbReference type="Proteomes" id="UP000051859"/>
    </source>
</evidence>
<dbReference type="SUPFAM" id="SSF89360">
    <property type="entry name" value="HesB-like domain"/>
    <property type="match status" value="1"/>
</dbReference>
<feature type="domain" description="Core" evidence="1">
    <location>
        <begin position="1"/>
        <end position="113"/>
    </location>
</feature>
<gene>
    <name evidence="2" type="ORF">IV81_GL001825</name>
</gene>
<accession>A0A0R2KWJ8</accession>
<protein>
    <recommendedName>
        <fullName evidence="1">Core domain-containing protein</fullName>
    </recommendedName>
</protein>
<organism evidence="2 3">
    <name type="scientific">Pediococcus stilesii</name>
    <dbReference type="NCBI Taxonomy" id="331679"/>
    <lineage>
        <taxon>Bacteria</taxon>
        <taxon>Bacillati</taxon>
        <taxon>Bacillota</taxon>
        <taxon>Bacilli</taxon>
        <taxon>Lactobacillales</taxon>
        <taxon>Lactobacillaceae</taxon>
        <taxon>Pediococcus</taxon>
    </lineage>
</organism>
<evidence type="ECO:0000313" key="2">
    <source>
        <dbReference type="EMBL" id="KRN93967.1"/>
    </source>
</evidence>
<dbReference type="Proteomes" id="UP000051859">
    <property type="component" value="Unassembled WGS sequence"/>
</dbReference>
<dbReference type="AlphaFoldDB" id="A0A0R2KWJ8"/>
<dbReference type="Pfam" id="PF01521">
    <property type="entry name" value="Fe-S_biosyn"/>
    <property type="match status" value="1"/>
</dbReference>
<proteinExistence type="predicted"/>
<dbReference type="STRING" id="331679.IV81_GL001825"/>
<keyword evidence="3" id="KW-1185">Reference proteome</keyword>
<reference evidence="2 3" key="1">
    <citation type="journal article" date="2015" name="Genome Announc.">
        <title>Expanding the biotechnology potential of lactobacilli through comparative genomics of 213 strains and associated genera.</title>
        <authorList>
            <person name="Sun Z."/>
            <person name="Harris H.M."/>
            <person name="McCann A."/>
            <person name="Guo C."/>
            <person name="Argimon S."/>
            <person name="Zhang W."/>
            <person name="Yang X."/>
            <person name="Jeffery I.B."/>
            <person name="Cooney J.C."/>
            <person name="Kagawa T.F."/>
            <person name="Liu W."/>
            <person name="Song Y."/>
            <person name="Salvetti E."/>
            <person name="Wrobel A."/>
            <person name="Rasinkangas P."/>
            <person name="Parkhill J."/>
            <person name="Rea M.C."/>
            <person name="O'Sullivan O."/>
            <person name="Ritari J."/>
            <person name="Douillard F.P."/>
            <person name="Paul Ross R."/>
            <person name="Yang R."/>
            <person name="Briner A.E."/>
            <person name="Felis G.E."/>
            <person name="de Vos W.M."/>
            <person name="Barrangou R."/>
            <person name="Klaenhammer T.R."/>
            <person name="Caufield P.W."/>
            <person name="Cui Y."/>
            <person name="Zhang H."/>
            <person name="O'Toole P.W."/>
        </authorList>
    </citation>
    <scope>NUCLEOTIDE SEQUENCE [LARGE SCALE GENOMIC DNA]</scope>
    <source>
        <strain evidence="2 3">DSM 18001</strain>
    </source>
</reference>
<dbReference type="InterPro" id="IPR035903">
    <property type="entry name" value="HesB-like_dom_sf"/>
</dbReference>
<dbReference type="PATRIC" id="fig|331679.3.peg.1861"/>